<protein>
    <submittedName>
        <fullName evidence="1">Uncharacterized protein</fullName>
    </submittedName>
</protein>
<dbReference type="AlphaFoldDB" id="A0A934QHT5"/>
<dbReference type="Proteomes" id="UP000778970">
    <property type="component" value="Unassembled WGS sequence"/>
</dbReference>
<name>A0A934QHT5_9PROT</name>
<evidence type="ECO:0000313" key="2">
    <source>
        <dbReference type="Proteomes" id="UP000778970"/>
    </source>
</evidence>
<proteinExistence type="predicted"/>
<reference evidence="1" key="1">
    <citation type="submission" date="2017-08" db="EMBL/GenBank/DDBJ databases">
        <authorList>
            <person name="Imhoff J.F."/>
            <person name="Rahn T."/>
            <person name="Kuenzel S."/>
            <person name="Neulinger S.C."/>
        </authorList>
    </citation>
    <scope>NUCLEOTIDE SEQUENCE</scope>
    <source>
        <strain evidence="1">DSM 9154</strain>
    </source>
</reference>
<dbReference type="EMBL" id="NRRE01000022">
    <property type="protein sequence ID" value="MBK1697236.1"/>
    <property type="molecule type" value="Genomic_DNA"/>
</dbReference>
<reference evidence="1" key="2">
    <citation type="journal article" date="2020" name="Microorganisms">
        <title>Osmotic Adaptation and Compatible Solute Biosynthesis of Phototrophic Bacteria as Revealed from Genome Analyses.</title>
        <authorList>
            <person name="Imhoff J.F."/>
            <person name="Rahn T."/>
            <person name="Kunzel S."/>
            <person name="Keller A."/>
            <person name="Neulinger S.C."/>
        </authorList>
    </citation>
    <scope>NUCLEOTIDE SEQUENCE</scope>
    <source>
        <strain evidence="1">DSM 9154</strain>
    </source>
</reference>
<evidence type="ECO:0000313" key="1">
    <source>
        <dbReference type="EMBL" id="MBK1697236.1"/>
    </source>
</evidence>
<gene>
    <name evidence="1" type="ORF">CKO21_08240</name>
</gene>
<organism evidence="1 2">
    <name type="scientific">Rhodovibrio salinarum</name>
    <dbReference type="NCBI Taxonomy" id="1087"/>
    <lineage>
        <taxon>Bacteria</taxon>
        <taxon>Pseudomonadati</taxon>
        <taxon>Pseudomonadota</taxon>
        <taxon>Alphaproteobacteria</taxon>
        <taxon>Rhodospirillales</taxon>
        <taxon>Rhodovibrionaceae</taxon>
        <taxon>Rhodovibrio</taxon>
    </lineage>
</organism>
<dbReference type="RefSeq" id="WP_027288260.1">
    <property type="nucleotide sequence ID" value="NZ_NRRE01000022.1"/>
</dbReference>
<comment type="caution">
    <text evidence="1">The sequence shown here is derived from an EMBL/GenBank/DDBJ whole genome shotgun (WGS) entry which is preliminary data.</text>
</comment>
<accession>A0A934QHT5</accession>
<keyword evidence="2" id="KW-1185">Reference proteome</keyword>
<sequence>MTDTPPLLSTTGEGRIDAGPVLIGTVRALKQHAALIPRLAWPALLVALLVPIVQRFAFANAETAASLHLLTLPFDLMLGTAWLRLLLLGCDHARIPALGWGKAETDFTIWAFVFAIAILGAIVMITLVISNLPISEQTGRLAIAIAAWLTLSLMTPLALRVPVRVVRAEVPGRAWQARLANVPNAALVWLVYLTFAIVLTQGPANLPQPQDPSVALPLAAGALLVEILVEYVLLLTVLALIAVTARQLAGWPAPEEQEVPA</sequence>